<name>A0ABT8LAZ2_9BACT</name>
<dbReference type="InterPro" id="IPR011519">
    <property type="entry name" value="UnbV_ASPIC"/>
</dbReference>
<dbReference type="PANTHER" id="PTHR16026:SF0">
    <property type="entry name" value="CARTILAGE ACIDIC PROTEIN 1"/>
    <property type="match status" value="1"/>
</dbReference>
<protein>
    <submittedName>
        <fullName evidence="3">FG-GAP-like repeat-containing protein</fullName>
    </submittedName>
</protein>
<gene>
    <name evidence="3" type="ORF">QQ020_22830</name>
</gene>
<evidence type="ECO:0000313" key="4">
    <source>
        <dbReference type="Proteomes" id="UP001172083"/>
    </source>
</evidence>
<dbReference type="SUPFAM" id="SSF69318">
    <property type="entry name" value="Integrin alpha N-terminal domain"/>
    <property type="match status" value="3"/>
</dbReference>
<dbReference type="InterPro" id="IPR028994">
    <property type="entry name" value="Integrin_alpha_N"/>
</dbReference>
<proteinExistence type="predicted"/>
<dbReference type="Pfam" id="PF07593">
    <property type="entry name" value="UnbV_ASPIC"/>
    <property type="match status" value="1"/>
</dbReference>
<keyword evidence="4" id="KW-1185">Reference proteome</keyword>
<feature type="domain" description="ASPIC/UnbV" evidence="2">
    <location>
        <begin position="485"/>
        <end position="551"/>
    </location>
</feature>
<dbReference type="InterPro" id="IPR027039">
    <property type="entry name" value="Crtac1"/>
</dbReference>
<dbReference type="Pfam" id="PF13517">
    <property type="entry name" value="FG-GAP_3"/>
    <property type="match status" value="4"/>
</dbReference>
<dbReference type="RefSeq" id="WP_346760271.1">
    <property type="nucleotide sequence ID" value="NZ_JAUJEB010000005.1"/>
</dbReference>
<keyword evidence="1" id="KW-0732">Signal</keyword>
<evidence type="ECO:0000256" key="1">
    <source>
        <dbReference type="ARBA" id="ARBA00022729"/>
    </source>
</evidence>
<dbReference type="EMBL" id="JAUJEB010000005">
    <property type="protein sequence ID" value="MDN5214933.1"/>
    <property type="molecule type" value="Genomic_DNA"/>
</dbReference>
<dbReference type="PANTHER" id="PTHR16026">
    <property type="entry name" value="CARTILAGE ACIDIC PROTEIN 1"/>
    <property type="match status" value="1"/>
</dbReference>
<dbReference type="Proteomes" id="UP001172083">
    <property type="component" value="Unassembled WGS sequence"/>
</dbReference>
<evidence type="ECO:0000313" key="3">
    <source>
        <dbReference type="EMBL" id="MDN5214933.1"/>
    </source>
</evidence>
<reference evidence="3" key="1">
    <citation type="submission" date="2023-06" db="EMBL/GenBank/DDBJ databases">
        <title>Genomic of Agaribacillus aureum.</title>
        <authorList>
            <person name="Wang G."/>
        </authorList>
    </citation>
    <scope>NUCLEOTIDE SEQUENCE</scope>
    <source>
        <strain evidence="3">BMA12</strain>
    </source>
</reference>
<dbReference type="Gene3D" id="2.130.10.130">
    <property type="entry name" value="Integrin alpha, N-terminal"/>
    <property type="match status" value="3"/>
</dbReference>
<comment type="caution">
    <text evidence="3">The sequence shown here is derived from an EMBL/GenBank/DDBJ whole genome shotgun (WGS) entry which is preliminary data.</text>
</comment>
<organism evidence="3 4">
    <name type="scientific">Agaribacillus aureus</name>
    <dbReference type="NCBI Taxonomy" id="3051825"/>
    <lineage>
        <taxon>Bacteria</taxon>
        <taxon>Pseudomonadati</taxon>
        <taxon>Bacteroidota</taxon>
        <taxon>Cytophagia</taxon>
        <taxon>Cytophagales</taxon>
        <taxon>Splendidivirgaceae</taxon>
        <taxon>Agaribacillus</taxon>
    </lineage>
</organism>
<sequence>MNGLFYEYYYNGSGVATGDFNNDGLVDIFFVSTIKEHKFYINRGHMKFEDATSFSNLKSKAAFRTGVTTVDINNDGWLDIYVCASGRIQDPGRRRNELYINQGLDNNGYPRFKEDAISYNLDLPHFSTQASFFDYDRDGDLDMFIINHGIDVYGKSDVEYFRNMEDELGGEKLYRNDNGKFTDTTKELGIISNKLSFGLGLAIGDINNDGWPDIYVSHDFYGKDHCYINNKGSGFVEHINDVMNHIPNFSMGNDMADFNNDGLMDIISVDMMAEDNYGIKTSMSAMEPKTFHDMVLLGEHHQYMFNTIQLNNGVTENMVPKFSDIAQLLGASSTDWSWGPLFFDMDNDGHKDLFISNGIKRDFRNNDFIEYTKKLRDSLSRNRSIDKELYVQKIMSRIPTRYKPNYFFKNNGDLTFDKMNGIWDKERPTCSNGAAYADFDNDGDLDLVLNNTDSLSYVQENRVNDVYKNNYLKMIFKGSEGNTMGIGVRVILRYGNEQQVQEHYISRGFQSSVAPGLHFGIGRTPLIDQLVVVWPDGKKQIMKEVPVNQTIRLDYRDATLMYNDNEYESEMLFTNKTNETAVSHRHTENEYNDFEKESLLPHKMSNLGPALAVADVNGDSLDDFFVGGAMGYAGALYIQSEKGGFKAAQYQLFEDEKWYEDVGAEFFDADGDGDKDLYVVSGGNEREIGSDNYRDRLYENKRGNLVRSMQALPAFDISGSCVKSYDFDHDGDLDVFVGGGQMPGRYPFPTASYLLENRSTKGNLSFINVTSTMAPMLEKIGMVTDAVWMDVDNDSLIDLVVVGEWMAVTILKNMGGSFVDKTNEFGLSNEKGWWYSIAAADFDQDGDLDLVAGNLGLNYKYKASVNEPFEIYTADFDENGSLDIVLGYHNEGTLFPLRGRECTSNQMPFVKEKFATYDAFGKASLSEVYGKESLQRSLHYQANTFATKYFENKEGSKLIPRPLDILTQLSSVNTILVEDLNRDGHLDIVLAGNKYGAEVETPRNDASYGVFLKGDGLGAFTSLMPYESGLFAGGNIRNSSFLKLANGERGIIFALNDDFVKIVGLQN</sequence>
<evidence type="ECO:0000259" key="2">
    <source>
        <dbReference type="Pfam" id="PF07593"/>
    </source>
</evidence>
<accession>A0ABT8LAZ2</accession>
<dbReference type="InterPro" id="IPR013517">
    <property type="entry name" value="FG-GAP"/>
</dbReference>